<feature type="compositionally biased region" description="Basic and acidic residues" evidence="6">
    <location>
        <begin position="1"/>
        <end position="12"/>
    </location>
</feature>
<dbReference type="SUPFAM" id="SSF55347">
    <property type="entry name" value="Glyceraldehyde-3-phosphate dehydrogenase-like, C-terminal domain"/>
    <property type="match status" value="1"/>
</dbReference>
<feature type="region of interest" description="Disordered" evidence="6">
    <location>
        <begin position="1"/>
        <end position="42"/>
    </location>
</feature>
<feature type="domain" description="Gfo/Idh/MocA-like oxidoreductase N-terminal" evidence="7">
    <location>
        <begin position="203"/>
        <end position="326"/>
    </location>
</feature>
<evidence type="ECO:0000256" key="6">
    <source>
        <dbReference type="SAM" id="MobiDB-lite"/>
    </source>
</evidence>
<dbReference type="EMBL" id="JQFZ01000250">
    <property type="protein sequence ID" value="KGO53591.1"/>
    <property type="molecule type" value="Genomic_DNA"/>
</dbReference>
<dbReference type="HOGENOM" id="CLU_486706_0_0_1"/>
<evidence type="ECO:0000256" key="2">
    <source>
        <dbReference type="ARBA" id="ARBA00023002"/>
    </source>
</evidence>
<protein>
    <recommendedName>
        <fullName evidence="3">D-xylose 1-dehydrogenase (NADP(+), D-xylono-1,5-lactone-forming)</fullName>
        <ecNumber evidence="3">1.1.1.179</ecNumber>
    </recommendedName>
    <alternativeName>
        <fullName evidence="4">D-xylose-NADP dehydrogenase</fullName>
    </alternativeName>
</protein>
<keyword evidence="2" id="KW-0560">Oxidoreductase</keyword>
<dbReference type="GO" id="GO:0000166">
    <property type="term" value="F:nucleotide binding"/>
    <property type="evidence" value="ECO:0007669"/>
    <property type="project" value="InterPro"/>
</dbReference>
<dbReference type="AlphaFoldDB" id="A0A0A2JFN0"/>
<dbReference type="InterPro" id="IPR036291">
    <property type="entry name" value="NAD(P)-bd_dom_sf"/>
</dbReference>
<organism evidence="9 10">
    <name type="scientific">Penicillium expansum</name>
    <name type="common">Blue mold rot fungus</name>
    <dbReference type="NCBI Taxonomy" id="27334"/>
    <lineage>
        <taxon>Eukaryota</taxon>
        <taxon>Fungi</taxon>
        <taxon>Dikarya</taxon>
        <taxon>Ascomycota</taxon>
        <taxon>Pezizomycotina</taxon>
        <taxon>Eurotiomycetes</taxon>
        <taxon>Eurotiomycetidae</taxon>
        <taxon>Eurotiales</taxon>
        <taxon>Aspergillaceae</taxon>
        <taxon>Penicillium</taxon>
    </lineage>
</organism>
<proteinExistence type="inferred from homology"/>
<dbReference type="Pfam" id="PF01408">
    <property type="entry name" value="GFO_IDH_MocA"/>
    <property type="match status" value="1"/>
</dbReference>
<dbReference type="Pfam" id="PF22725">
    <property type="entry name" value="GFO_IDH_MocA_C3"/>
    <property type="match status" value="1"/>
</dbReference>
<dbReference type="InterPro" id="IPR055170">
    <property type="entry name" value="GFO_IDH_MocA-like_dom"/>
</dbReference>
<dbReference type="Proteomes" id="UP000030143">
    <property type="component" value="Unassembled WGS sequence"/>
</dbReference>
<dbReference type="STRING" id="27334.A0A0A2JFN0"/>
<dbReference type="RefSeq" id="XP_016596193.1">
    <property type="nucleotide sequence ID" value="XM_016743470.1"/>
</dbReference>
<reference evidence="9 10" key="1">
    <citation type="journal article" date="2015" name="Mol. Plant Microbe Interact.">
        <title>Genome, transcriptome, and functional analyses of Penicillium expansum provide new insights into secondary metabolism and pathogenicity.</title>
        <authorList>
            <person name="Ballester A.R."/>
            <person name="Marcet-Houben M."/>
            <person name="Levin E."/>
            <person name="Sela N."/>
            <person name="Selma-Lazaro C."/>
            <person name="Carmona L."/>
            <person name="Wisniewski M."/>
            <person name="Droby S."/>
            <person name="Gonzalez-Candelas L."/>
            <person name="Gabaldon T."/>
        </authorList>
    </citation>
    <scope>NUCLEOTIDE SEQUENCE [LARGE SCALE GENOMIC DNA]</scope>
    <source>
        <strain evidence="9 10">MD-8</strain>
    </source>
</reference>
<dbReference type="Gene3D" id="3.30.360.10">
    <property type="entry name" value="Dihydrodipicolinate Reductase, domain 2"/>
    <property type="match status" value="1"/>
</dbReference>
<gene>
    <name evidence="9" type="ORF">PEX2_061990</name>
</gene>
<dbReference type="PANTHER" id="PTHR22604:SF105">
    <property type="entry name" value="TRANS-1,2-DIHYDROBENZENE-1,2-DIOL DEHYDROGENASE"/>
    <property type="match status" value="1"/>
</dbReference>
<comment type="similarity">
    <text evidence="1">Belongs to the Gfo/Idh/MocA family.</text>
</comment>
<evidence type="ECO:0000259" key="8">
    <source>
        <dbReference type="Pfam" id="PF22725"/>
    </source>
</evidence>
<keyword evidence="10" id="KW-1185">Reference proteome</keyword>
<dbReference type="GO" id="GO:0047837">
    <property type="term" value="F:D-xylose 1-dehydrogenase (NADP+) activity"/>
    <property type="evidence" value="ECO:0007669"/>
    <property type="project" value="UniProtKB-EC"/>
</dbReference>
<evidence type="ECO:0000313" key="9">
    <source>
        <dbReference type="EMBL" id="KGO53591.1"/>
    </source>
</evidence>
<dbReference type="Gene3D" id="3.40.50.720">
    <property type="entry name" value="NAD(P)-binding Rossmann-like Domain"/>
    <property type="match status" value="1"/>
</dbReference>
<evidence type="ECO:0000259" key="7">
    <source>
        <dbReference type="Pfam" id="PF01408"/>
    </source>
</evidence>
<feature type="domain" description="GFO/IDH/MocA-like oxidoreductase" evidence="8">
    <location>
        <begin position="345"/>
        <end position="466"/>
    </location>
</feature>
<dbReference type="PANTHER" id="PTHR22604">
    <property type="entry name" value="OXIDOREDUCTASES"/>
    <property type="match status" value="1"/>
</dbReference>
<accession>A0A0A2JFN0</accession>
<dbReference type="SUPFAM" id="SSF51735">
    <property type="entry name" value="NAD(P)-binding Rossmann-fold domains"/>
    <property type="match status" value="1"/>
</dbReference>
<dbReference type="EC" id="1.1.1.179" evidence="3"/>
<dbReference type="InterPro" id="IPR050984">
    <property type="entry name" value="Gfo/Idh/MocA_domain"/>
</dbReference>
<dbReference type="GeneID" id="27678890"/>
<name>A0A0A2JFN0_PENEN</name>
<dbReference type="InterPro" id="IPR000683">
    <property type="entry name" value="Gfo/Idh/MocA-like_OxRdtase_N"/>
</dbReference>
<evidence type="ECO:0000256" key="3">
    <source>
        <dbReference type="ARBA" id="ARBA00038984"/>
    </source>
</evidence>
<evidence type="ECO:0000256" key="5">
    <source>
        <dbReference type="ARBA" id="ARBA00049233"/>
    </source>
</evidence>
<evidence type="ECO:0000256" key="4">
    <source>
        <dbReference type="ARBA" id="ARBA00042988"/>
    </source>
</evidence>
<sequence>MKFGKSDNDQKQPQRFPIEAAEAFEPEEDILRSSQRTGSPPRNLLCHYPEAAPETSLNQFRFQLHRENGVQPGLVGYLEKYVGATHLVWSMCALLADSGIDPDWKDAFEVWRPQWRQFATSFTIQGNTSRTLDVPPSPVRIMWIQAPNSLDTYTLYAVNHKEKRRDQDALEDLWRWMLDVPPEAIINGVYIIKLGLEPWFPVRWGIIATGMISSWFVQDLVLDWPESKVEHVVQAIGTSNIEKGQEFAKEYCPKQSPKVYSSYEEVYRDADVDIVYIGTPHGFHYRDCMEAISAGKNVLCEKSFTLNAKQSREIFNAAREKNVYVAEAMWLRHRPLFIELQRLLHEEKIIGDVFRVFSDFASGVDIASLPSTSRYRNLALGAGSLLDIGVYSLTWARMALGGSVPDQAEMPRILASQSHEEGVEVTTSAVLQYSSTGKQGIVTSTTKALGAPGEVFAVIHGTDGYVEIEGGTPSAPESFTVWTKQEGNPDRAFFLREMCQGKKFEFPTLGRGFVHEAERTALDILEGRKESRIMPWAETLYMMDIMDEIRRQGNTIYPGE</sequence>
<evidence type="ECO:0000256" key="1">
    <source>
        <dbReference type="ARBA" id="ARBA00010928"/>
    </source>
</evidence>
<evidence type="ECO:0000313" key="10">
    <source>
        <dbReference type="Proteomes" id="UP000030143"/>
    </source>
</evidence>
<dbReference type="VEuPathDB" id="FungiDB:PEXP_067410"/>
<comment type="catalytic activity">
    <reaction evidence="5">
        <text>D-xylose + NADP(+) = D-xylono-1,5-lactone + NADPH + H(+)</text>
        <dbReference type="Rhea" id="RHEA:22000"/>
        <dbReference type="ChEBI" id="CHEBI:15378"/>
        <dbReference type="ChEBI" id="CHEBI:15867"/>
        <dbReference type="ChEBI" id="CHEBI:53455"/>
        <dbReference type="ChEBI" id="CHEBI:57783"/>
        <dbReference type="ChEBI" id="CHEBI:58349"/>
        <dbReference type="EC" id="1.1.1.179"/>
    </reaction>
</comment>
<comment type="caution">
    <text evidence="9">The sequence shown here is derived from an EMBL/GenBank/DDBJ whole genome shotgun (WGS) entry which is preliminary data.</text>
</comment>